<evidence type="ECO:0000256" key="1">
    <source>
        <dbReference type="SAM" id="Phobius"/>
    </source>
</evidence>
<name>A0A6P7GWV1_DIAVI</name>
<dbReference type="InParanoid" id="A0A6P7GWV1"/>
<dbReference type="AlphaFoldDB" id="A0A6P7GWV1"/>
<reference evidence="2" key="1">
    <citation type="submission" date="2025-08" db="UniProtKB">
        <authorList>
            <consortium name="RefSeq"/>
        </authorList>
    </citation>
    <scope>IDENTIFICATION</scope>
    <source>
        <tissue evidence="2">Whole insect</tissue>
    </source>
</reference>
<feature type="transmembrane region" description="Helical" evidence="1">
    <location>
        <begin position="6"/>
        <end position="28"/>
    </location>
</feature>
<keyword evidence="1" id="KW-0812">Transmembrane</keyword>
<sequence length="124" mass="14134">MLCLFIFVFSFLTLLNLNIIIAHLFSLLAMEFKVEIKEEFFENNERCIESRLFTSTGIGGLKNAPAEDTSAMEVKAEIKKQLAEDEQGYIESRLTMSIDLGDLKNEIIDEDNSGERISIDSYKK</sequence>
<keyword evidence="1" id="KW-1133">Transmembrane helix</keyword>
<accession>A0A6P7GWV1</accession>
<protein>
    <submittedName>
        <fullName evidence="2">Uncharacterized protein LOC114347763</fullName>
    </submittedName>
</protein>
<dbReference type="RefSeq" id="XP_028154231.1">
    <property type="nucleotide sequence ID" value="XM_028298430.1"/>
</dbReference>
<gene>
    <name evidence="2" type="primary">LOC114347763</name>
</gene>
<keyword evidence="1" id="KW-0472">Membrane</keyword>
<organism evidence="2">
    <name type="scientific">Diabrotica virgifera virgifera</name>
    <name type="common">western corn rootworm</name>
    <dbReference type="NCBI Taxonomy" id="50390"/>
    <lineage>
        <taxon>Eukaryota</taxon>
        <taxon>Metazoa</taxon>
        <taxon>Ecdysozoa</taxon>
        <taxon>Arthropoda</taxon>
        <taxon>Hexapoda</taxon>
        <taxon>Insecta</taxon>
        <taxon>Pterygota</taxon>
        <taxon>Neoptera</taxon>
        <taxon>Endopterygota</taxon>
        <taxon>Coleoptera</taxon>
        <taxon>Polyphaga</taxon>
        <taxon>Cucujiformia</taxon>
        <taxon>Chrysomeloidea</taxon>
        <taxon>Chrysomelidae</taxon>
        <taxon>Galerucinae</taxon>
        <taxon>Diabroticina</taxon>
        <taxon>Diabroticites</taxon>
        <taxon>Diabrotica</taxon>
    </lineage>
</organism>
<evidence type="ECO:0000313" key="2">
    <source>
        <dbReference type="RefSeq" id="XP_028154231.1"/>
    </source>
</evidence>
<proteinExistence type="predicted"/>